<name>A0A1J5SU76_9ZZZZ</name>
<dbReference type="Gene3D" id="2.40.160.20">
    <property type="match status" value="1"/>
</dbReference>
<dbReference type="InterPro" id="IPR018550">
    <property type="entry name" value="Lipid-A_deacylase-rel"/>
</dbReference>
<reference evidence="1" key="1">
    <citation type="submission" date="2016-10" db="EMBL/GenBank/DDBJ databases">
        <title>Sequence of Gallionella enrichment culture.</title>
        <authorList>
            <person name="Poehlein A."/>
            <person name="Muehling M."/>
            <person name="Daniel R."/>
        </authorList>
    </citation>
    <scope>NUCLEOTIDE SEQUENCE</scope>
</reference>
<sequence length="175" mass="19382">MKSDAHFGHKTLVLFRLCLAGLALGLMSLRAESAESTTDRPLLAAGYAVTNVLRFHRLSGATIEWRSTPVWRTLRGWVSYSTDTHGAYFAGVGGYYGLPFADRWEFGLSFGPGYFRADHRIDLGAKVEFRSSVELSYRLRSGRRLAVGFGHISNGSIGRVNPGSEFVHLLLEMPL</sequence>
<dbReference type="EMBL" id="MLJW01000052">
    <property type="protein sequence ID" value="OIR05172.1"/>
    <property type="molecule type" value="Genomic_DNA"/>
</dbReference>
<gene>
    <name evidence="1" type="ORF">GALL_127300</name>
</gene>
<protein>
    <submittedName>
        <fullName evidence="1">Lipid A 3-O-deacylase (PagL)</fullName>
    </submittedName>
</protein>
<dbReference type="Pfam" id="PF09411">
    <property type="entry name" value="PagL"/>
    <property type="match status" value="1"/>
</dbReference>
<dbReference type="AlphaFoldDB" id="A0A1J5SU76"/>
<organism evidence="1">
    <name type="scientific">mine drainage metagenome</name>
    <dbReference type="NCBI Taxonomy" id="410659"/>
    <lineage>
        <taxon>unclassified sequences</taxon>
        <taxon>metagenomes</taxon>
        <taxon>ecological metagenomes</taxon>
    </lineage>
</organism>
<accession>A0A1J5SU76</accession>
<comment type="caution">
    <text evidence="1">The sequence shown here is derived from an EMBL/GenBank/DDBJ whole genome shotgun (WGS) entry which is preliminary data.</text>
</comment>
<proteinExistence type="predicted"/>
<evidence type="ECO:0000313" key="1">
    <source>
        <dbReference type="EMBL" id="OIR05172.1"/>
    </source>
</evidence>